<protein>
    <submittedName>
        <fullName evidence="1">Uncharacterized protein</fullName>
    </submittedName>
</protein>
<proteinExistence type="predicted"/>
<evidence type="ECO:0000313" key="2">
    <source>
        <dbReference type="Proteomes" id="UP000186106"/>
    </source>
</evidence>
<reference evidence="1 2" key="1">
    <citation type="submission" date="2017-01" db="EMBL/GenBank/DDBJ databases">
        <authorList>
            <person name="Mah S.A."/>
            <person name="Swanson W.J."/>
            <person name="Moy G.W."/>
            <person name="Vacquier V.D."/>
        </authorList>
    </citation>
    <scope>NUCLEOTIDE SEQUENCE [LARGE SCALE GENOMIC DNA]</scope>
    <source>
        <strain evidence="1 2">DSM 16927</strain>
    </source>
</reference>
<dbReference type="STRING" id="112234.SAMN05421768_10649"/>
<sequence>MNKLLLLITFNLISVLSFGQQKPGYKEIKTIPEVGAHAFLPDIHISEDSLSINYNSGSIKTFGAEHNALLFETNAKFLEFIKKRVLLDGVLANKCRS</sequence>
<name>A0A1N7ILS8_9FLAO</name>
<accession>A0A1N7ILS8</accession>
<dbReference type="EMBL" id="FTNZ01000006">
    <property type="protein sequence ID" value="SIS38030.1"/>
    <property type="molecule type" value="Genomic_DNA"/>
</dbReference>
<gene>
    <name evidence="1" type="ORF">SAMN05421768_10649</name>
</gene>
<dbReference type="AlphaFoldDB" id="A0A1N7ILS8"/>
<evidence type="ECO:0000313" key="1">
    <source>
        <dbReference type="EMBL" id="SIS38030.1"/>
    </source>
</evidence>
<dbReference type="Proteomes" id="UP000186106">
    <property type="component" value="Unassembled WGS sequence"/>
</dbReference>
<organism evidence="1 2">
    <name type="scientific">Chryseobacterium joostei</name>
    <dbReference type="NCBI Taxonomy" id="112234"/>
    <lineage>
        <taxon>Bacteria</taxon>
        <taxon>Pseudomonadati</taxon>
        <taxon>Bacteroidota</taxon>
        <taxon>Flavobacteriia</taxon>
        <taxon>Flavobacteriales</taxon>
        <taxon>Weeksellaceae</taxon>
        <taxon>Chryseobacterium group</taxon>
        <taxon>Chryseobacterium</taxon>
    </lineage>
</organism>